<dbReference type="GO" id="GO:0006950">
    <property type="term" value="P:response to stress"/>
    <property type="evidence" value="ECO:0007669"/>
    <property type="project" value="TreeGrafter"/>
</dbReference>
<dbReference type="InterPro" id="IPR039422">
    <property type="entry name" value="MarR/SlyA-like"/>
</dbReference>
<evidence type="ECO:0000256" key="3">
    <source>
        <dbReference type="ARBA" id="ARBA00023163"/>
    </source>
</evidence>
<dbReference type="GO" id="GO:0003677">
    <property type="term" value="F:DNA binding"/>
    <property type="evidence" value="ECO:0007669"/>
    <property type="project" value="UniProtKB-KW"/>
</dbReference>
<dbReference type="SUPFAM" id="SSF46785">
    <property type="entry name" value="Winged helix' DNA-binding domain"/>
    <property type="match status" value="1"/>
</dbReference>
<organism evidence="5 6">
    <name type="scientific">Cognatishimia activa</name>
    <dbReference type="NCBI Taxonomy" id="1715691"/>
    <lineage>
        <taxon>Bacteria</taxon>
        <taxon>Pseudomonadati</taxon>
        <taxon>Pseudomonadota</taxon>
        <taxon>Alphaproteobacteria</taxon>
        <taxon>Rhodobacterales</taxon>
        <taxon>Paracoccaceae</taxon>
        <taxon>Cognatishimia</taxon>
    </lineage>
</organism>
<dbReference type="PANTHER" id="PTHR33164">
    <property type="entry name" value="TRANSCRIPTIONAL REGULATOR, MARR FAMILY"/>
    <property type="match status" value="1"/>
</dbReference>
<dbReference type="PRINTS" id="PR00598">
    <property type="entry name" value="HTHMARR"/>
</dbReference>
<dbReference type="InterPro" id="IPR036390">
    <property type="entry name" value="WH_DNA-bd_sf"/>
</dbReference>
<dbReference type="InterPro" id="IPR036388">
    <property type="entry name" value="WH-like_DNA-bd_sf"/>
</dbReference>
<evidence type="ECO:0000256" key="2">
    <source>
        <dbReference type="ARBA" id="ARBA00023125"/>
    </source>
</evidence>
<protein>
    <submittedName>
        <fullName evidence="5">Winged helix-turn-helix transcriptional regulator</fullName>
    </submittedName>
</protein>
<feature type="domain" description="HTH marR-type" evidence="4">
    <location>
        <begin position="13"/>
        <end position="146"/>
    </location>
</feature>
<dbReference type="AlphaFoldDB" id="A0A975I8J8"/>
<evidence type="ECO:0000313" key="6">
    <source>
        <dbReference type="Proteomes" id="UP000665026"/>
    </source>
</evidence>
<dbReference type="SMART" id="SM00347">
    <property type="entry name" value="HTH_MARR"/>
    <property type="match status" value="1"/>
</dbReference>
<dbReference type="PANTHER" id="PTHR33164:SF57">
    <property type="entry name" value="MARR-FAMILY TRANSCRIPTIONAL REGULATOR"/>
    <property type="match status" value="1"/>
</dbReference>
<dbReference type="Gene3D" id="1.10.10.10">
    <property type="entry name" value="Winged helix-like DNA-binding domain superfamily/Winged helix DNA-binding domain"/>
    <property type="match status" value="1"/>
</dbReference>
<keyword evidence="1" id="KW-0805">Transcription regulation</keyword>
<evidence type="ECO:0000256" key="1">
    <source>
        <dbReference type="ARBA" id="ARBA00023015"/>
    </source>
</evidence>
<reference evidence="5" key="1">
    <citation type="submission" date="2020-07" db="EMBL/GenBank/DDBJ databases">
        <title>Genome sequences of bacteria associated with the marine, planktonic diatom Thalassiosira profunda strain ECT2AJA-044.</title>
        <authorList>
            <person name="Gargas C.B."/>
            <person name="Roberts W.R."/>
            <person name="Alverson A.J."/>
        </authorList>
    </citation>
    <scope>NUCLEOTIDE SEQUENCE</scope>
    <source>
        <strain evidence="5">ECT2AJA-044</strain>
    </source>
</reference>
<evidence type="ECO:0000313" key="5">
    <source>
        <dbReference type="EMBL" id="QTN37137.1"/>
    </source>
</evidence>
<dbReference type="KEGG" id="cact:HZ995_06435"/>
<dbReference type="Proteomes" id="UP000665026">
    <property type="component" value="Chromosome"/>
</dbReference>
<dbReference type="PROSITE" id="PS50995">
    <property type="entry name" value="HTH_MARR_2"/>
    <property type="match status" value="1"/>
</dbReference>
<gene>
    <name evidence="5" type="ORF">HZ995_06435</name>
</gene>
<accession>A0A975I8J8</accession>
<evidence type="ECO:0000259" key="4">
    <source>
        <dbReference type="PROSITE" id="PS50995"/>
    </source>
</evidence>
<dbReference type="EMBL" id="CP060010">
    <property type="protein sequence ID" value="QTN37137.1"/>
    <property type="molecule type" value="Genomic_DNA"/>
</dbReference>
<keyword evidence="2" id="KW-0238">DNA-binding</keyword>
<sequence>MKQDQKPRPRQLTSFVTFRLARLQASLNAQATAILKANSGLSLVEWRILQTLEWFEFNTLKQLSDVTEIDKGQLSRKIAAMVDKGLLEQTPDDLDKRVQHLNLTQRARDICAKAVPIMQARQDHLLKDVSKDDLEEFYKVIAKLEAASKTREIP</sequence>
<dbReference type="GO" id="GO:0003700">
    <property type="term" value="F:DNA-binding transcription factor activity"/>
    <property type="evidence" value="ECO:0007669"/>
    <property type="project" value="InterPro"/>
</dbReference>
<proteinExistence type="predicted"/>
<name>A0A975I8J8_9RHOB</name>
<dbReference type="InterPro" id="IPR000835">
    <property type="entry name" value="HTH_MarR-typ"/>
</dbReference>
<dbReference type="InterPro" id="IPR023187">
    <property type="entry name" value="Tscrpt_reg_MarR-type_CS"/>
</dbReference>
<dbReference type="RefSeq" id="WP_209357832.1">
    <property type="nucleotide sequence ID" value="NZ_CP060010.1"/>
</dbReference>
<dbReference type="PROSITE" id="PS01117">
    <property type="entry name" value="HTH_MARR_1"/>
    <property type="match status" value="1"/>
</dbReference>
<dbReference type="Pfam" id="PF12802">
    <property type="entry name" value="MarR_2"/>
    <property type="match status" value="1"/>
</dbReference>
<keyword evidence="3" id="KW-0804">Transcription</keyword>